<dbReference type="InterPro" id="IPR016763">
    <property type="entry name" value="VAP"/>
</dbReference>
<keyword evidence="4" id="KW-0472">Membrane</keyword>
<evidence type="ECO:0000259" key="5">
    <source>
        <dbReference type="PROSITE" id="PS50202"/>
    </source>
</evidence>
<keyword evidence="4" id="KW-0812">Transmembrane</keyword>
<dbReference type="AlphaFoldDB" id="A0ABD1RPB7"/>
<dbReference type="FunFam" id="2.60.40.10:FF:000813">
    <property type="entry name" value="Vesicle-associated protein 1-1"/>
    <property type="match status" value="1"/>
</dbReference>
<protein>
    <submittedName>
        <fullName evidence="6">Vesicle-associated protein 2-1</fullName>
    </submittedName>
</protein>
<comment type="caution">
    <text evidence="6">The sequence shown here is derived from an EMBL/GenBank/DDBJ whole genome shotgun (WGS) entry which is preliminary data.</text>
</comment>
<evidence type="ECO:0000256" key="2">
    <source>
        <dbReference type="SAM" id="Coils"/>
    </source>
</evidence>
<dbReference type="InterPro" id="IPR000535">
    <property type="entry name" value="MSP_dom"/>
</dbReference>
<dbReference type="Proteomes" id="UP001604277">
    <property type="component" value="Unassembled WGS sequence"/>
</dbReference>
<keyword evidence="2" id="KW-0175">Coiled coil</keyword>
<dbReference type="SUPFAM" id="SSF49354">
    <property type="entry name" value="PapD-like"/>
    <property type="match status" value="1"/>
</dbReference>
<dbReference type="Gene3D" id="2.60.40.10">
    <property type="entry name" value="Immunoglobulins"/>
    <property type="match status" value="1"/>
</dbReference>
<keyword evidence="7" id="KW-1185">Reference proteome</keyword>
<name>A0ABD1RPB7_9LAMI</name>
<sequence>MTIGWGRWLVFWQRWPTLNVKIGGILNLTFESDVFSYTIRPRVLLSLPSLSSDLRTAIFEAEPFVFHHQNLIGVAVVTMTVVANRLVSVHPEDLTFHFELEKHSYCDLKITNNTENHVAFKVKTTSPKKYFVRPNTGVIHPWDSSVIRVTLQAQREFPPDMQCKDKFLLQSTIVPPNVDVDQLAQDTFNKEGGRTIEERKLKVVFISPNSTPENLEDGYKPSFDTNPMHRRSASSDDNQALQRLKDERDAAVQKTKQLRKELEILKNQRSRKSDTGLSIRFALLVGLVGIVAGWLLNLLSSSSSTG</sequence>
<reference evidence="7" key="1">
    <citation type="submission" date="2024-07" db="EMBL/GenBank/DDBJ databases">
        <title>Two chromosome-level genome assemblies of Korean endemic species Abeliophyllum distichum and Forsythia ovata (Oleaceae).</title>
        <authorList>
            <person name="Jang H."/>
        </authorList>
    </citation>
    <scope>NUCLEOTIDE SEQUENCE [LARGE SCALE GENOMIC DNA]</scope>
</reference>
<evidence type="ECO:0000256" key="4">
    <source>
        <dbReference type="SAM" id="Phobius"/>
    </source>
</evidence>
<keyword evidence="4" id="KW-1133">Transmembrane helix</keyword>
<dbReference type="PANTHER" id="PTHR10809">
    <property type="entry name" value="VESICLE-ASSOCIATED MEMBRANE PROTEIN-ASSOCIATED PROTEIN"/>
    <property type="match status" value="1"/>
</dbReference>
<dbReference type="PROSITE" id="PS50202">
    <property type="entry name" value="MSP"/>
    <property type="match status" value="1"/>
</dbReference>
<evidence type="ECO:0000256" key="1">
    <source>
        <dbReference type="ARBA" id="ARBA00008932"/>
    </source>
</evidence>
<dbReference type="Pfam" id="PF00635">
    <property type="entry name" value="Motile_Sperm"/>
    <property type="match status" value="1"/>
</dbReference>
<proteinExistence type="inferred from homology"/>
<evidence type="ECO:0000313" key="7">
    <source>
        <dbReference type="Proteomes" id="UP001604277"/>
    </source>
</evidence>
<comment type="similarity">
    <text evidence="1">Belongs to the VAMP-associated protein (VAP) (TC 9.B.17) family.</text>
</comment>
<organism evidence="6 7">
    <name type="scientific">Forsythia ovata</name>
    <dbReference type="NCBI Taxonomy" id="205694"/>
    <lineage>
        <taxon>Eukaryota</taxon>
        <taxon>Viridiplantae</taxon>
        <taxon>Streptophyta</taxon>
        <taxon>Embryophyta</taxon>
        <taxon>Tracheophyta</taxon>
        <taxon>Spermatophyta</taxon>
        <taxon>Magnoliopsida</taxon>
        <taxon>eudicotyledons</taxon>
        <taxon>Gunneridae</taxon>
        <taxon>Pentapetalae</taxon>
        <taxon>asterids</taxon>
        <taxon>lamiids</taxon>
        <taxon>Lamiales</taxon>
        <taxon>Oleaceae</taxon>
        <taxon>Forsythieae</taxon>
        <taxon>Forsythia</taxon>
    </lineage>
</organism>
<gene>
    <name evidence="6" type="ORF">Fot_43298</name>
</gene>
<accession>A0ABD1RPB7</accession>
<evidence type="ECO:0000256" key="3">
    <source>
        <dbReference type="SAM" id="MobiDB-lite"/>
    </source>
</evidence>
<dbReference type="GO" id="GO:0005783">
    <property type="term" value="C:endoplasmic reticulum"/>
    <property type="evidence" value="ECO:0007669"/>
    <property type="project" value="UniProtKB-ARBA"/>
</dbReference>
<evidence type="ECO:0000313" key="6">
    <source>
        <dbReference type="EMBL" id="KAL2490006.1"/>
    </source>
</evidence>
<dbReference type="PANTHER" id="PTHR10809:SF42">
    <property type="entry name" value="VESICLE-ASSOCIATED PROTEIN 2-1"/>
    <property type="match status" value="1"/>
</dbReference>
<dbReference type="InterPro" id="IPR013783">
    <property type="entry name" value="Ig-like_fold"/>
</dbReference>
<feature type="region of interest" description="Disordered" evidence="3">
    <location>
        <begin position="212"/>
        <end position="240"/>
    </location>
</feature>
<feature type="domain" description="MSP" evidence="5">
    <location>
        <begin position="86"/>
        <end position="206"/>
    </location>
</feature>
<feature type="coiled-coil region" evidence="2">
    <location>
        <begin position="241"/>
        <end position="275"/>
    </location>
</feature>
<dbReference type="InterPro" id="IPR008962">
    <property type="entry name" value="PapD-like_sf"/>
</dbReference>
<dbReference type="EMBL" id="JBFOLJ010000012">
    <property type="protein sequence ID" value="KAL2490006.1"/>
    <property type="molecule type" value="Genomic_DNA"/>
</dbReference>
<feature type="transmembrane region" description="Helical" evidence="4">
    <location>
        <begin position="277"/>
        <end position="296"/>
    </location>
</feature>